<dbReference type="PANTHER" id="PTHR21063:SF4">
    <property type="entry name" value="CD48 ANTIGEN-RELATED"/>
    <property type="match status" value="1"/>
</dbReference>
<dbReference type="SUPFAM" id="SSF48726">
    <property type="entry name" value="Immunoglobulin"/>
    <property type="match status" value="2"/>
</dbReference>
<organism evidence="2 3">
    <name type="scientific">Carassius auratus</name>
    <name type="common">Goldfish</name>
    <dbReference type="NCBI Taxonomy" id="7957"/>
    <lineage>
        <taxon>Eukaryota</taxon>
        <taxon>Metazoa</taxon>
        <taxon>Chordata</taxon>
        <taxon>Craniata</taxon>
        <taxon>Vertebrata</taxon>
        <taxon>Euteleostomi</taxon>
        <taxon>Actinopterygii</taxon>
        <taxon>Neopterygii</taxon>
        <taxon>Teleostei</taxon>
        <taxon>Ostariophysi</taxon>
        <taxon>Cypriniformes</taxon>
        <taxon>Cyprinidae</taxon>
        <taxon>Cyprininae</taxon>
        <taxon>Carassius</taxon>
    </lineage>
</organism>
<reference evidence="3" key="1">
    <citation type="submission" date="2025-08" db="UniProtKB">
        <authorList>
            <consortium name="RefSeq"/>
        </authorList>
    </citation>
    <scope>IDENTIFICATION</scope>
    <source>
        <strain evidence="3">Wakin</strain>
        <tissue evidence="3">Muscle</tissue>
    </source>
</reference>
<name>A0A6P6NRU8_CARAU</name>
<evidence type="ECO:0000259" key="1">
    <source>
        <dbReference type="SMART" id="SM00409"/>
    </source>
</evidence>
<accession>A0A6P6NRU8</accession>
<evidence type="ECO:0000313" key="2">
    <source>
        <dbReference type="Proteomes" id="UP000515129"/>
    </source>
</evidence>
<dbReference type="Proteomes" id="UP000515129">
    <property type="component" value="Unplaced"/>
</dbReference>
<dbReference type="OrthoDB" id="8953043at2759"/>
<gene>
    <name evidence="3" type="primary">LOC113086832</name>
</gene>
<dbReference type="RefSeq" id="XP_026111293.1">
    <property type="nucleotide sequence ID" value="XM_026255508.1"/>
</dbReference>
<protein>
    <submittedName>
        <fullName evidence="3">Uncharacterized protein LOC113086832</fullName>
    </submittedName>
</protein>
<dbReference type="SMART" id="SM00409">
    <property type="entry name" value="IG"/>
    <property type="match status" value="2"/>
</dbReference>
<dbReference type="InterPro" id="IPR013783">
    <property type="entry name" value="Ig-like_fold"/>
</dbReference>
<feature type="domain" description="Immunoglobulin" evidence="1">
    <location>
        <begin position="21"/>
        <end position="123"/>
    </location>
</feature>
<dbReference type="AlphaFoldDB" id="A0A6P6NRU8"/>
<dbReference type="Gene3D" id="2.60.40.10">
    <property type="entry name" value="Immunoglobulins"/>
    <property type="match status" value="2"/>
</dbReference>
<dbReference type="KEGG" id="caua:113086832"/>
<proteinExistence type="predicted"/>
<dbReference type="InterPro" id="IPR036179">
    <property type="entry name" value="Ig-like_dom_sf"/>
</dbReference>
<feature type="domain" description="Immunoglobulin" evidence="1">
    <location>
        <begin position="132"/>
        <end position="239"/>
    </location>
</feature>
<evidence type="ECO:0000313" key="3">
    <source>
        <dbReference type="RefSeq" id="XP_026111293.1"/>
    </source>
</evidence>
<dbReference type="GeneID" id="113086832"/>
<dbReference type="Pfam" id="PF07686">
    <property type="entry name" value="V-set"/>
    <property type="match status" value="1"/>
</dbReference>
<sequence>MIKGSCGIPRLSICVFADGDEESVSVTERDSVTLKSGFTELKTLDDIEWRFSGSRIATITRNYGEISVWVKADGSFRDRLQLDNQTGDLKISNISTTDSGEYKPLISSINGSPPEVTFTVKVNPVVVSAAEVKSVSVLVGDTVTLQTDLTEIQIGDEMQWRFEHQNTPIAEINRATEIFITSDGPDDRFRGRLKLDHRNGFLTITNITTQHTGLYQVEISSTISSYIIHHTQSFRVTVSGESINEIYLDSFSVNHLDENLFALN</sequence>
<dbReference type="PANTHER" id="PTHR21063">
    <property type="entry name" value="LFA-3"/>
    <property type="match status" value="1"/>
</dbReference>
<dbReference type="InterPro" id="IPR003599">
    <property type="entry name" value="Ig_sub"/>
</dbReference>
<keyword evidence="2" id="KW-1185">Reference proteome</keyword>
<dbReference type="InterPro" id="IPR013106">
    <property type="entry name" value="Ig_V-set"/>
</dbReference>